<dbReference type="InterPro" id="IPR023401">
    <property type="entry name" value="ODC_N"/>
</dbReference>
<name>A0ABS5CHJ6_9BACL</name>
<evidence type="ECO:0000313" key="1">
    <source>
        <dbReference type="EMBL" id="MBP3965326.1"/>
    </source>
</evidence>
<dbReference type="EMBL" id="JAGKSP010000010">
    <property type="protein sequence ID" value="MBP3965326.1"/>
    <property type="molecule type" value="Genomic_DNA"/>
</dbReference>
<protein>
    <submittedName>
        <fullName evidence="1">Ornithine cyclodeaminase family protein</fullName>
    </submittedName>
</protein>
<dbReference type="Pfam" id="PF02423">
    <property type="entry name" value="OCD_Mu_crystall"/>
    <property type="match status" value="1"/>
</dbReference>
<evidence type="ECO:0000313" key="2">
    <source>
        <dbReference type="Proteomes" id="UP000673394"/>
    </source>
</evidence>
<proteinExistence type="predicted"/>
<comment type="caution">
    <text evidence="1">The sequence shown here is derived from an EMBL/GenBank/DDBJ whole genome shotgun (WGS) entry which is preliminary data.</text>
</comment>
<keyword evidence="2" id="KW-1185">Reference proteome</keyword>
<reference evidence="1 2" key="1">
    <citation type="submission" date="2021-04" db="EMBL/GenBank/DDBJ databases">
        <title>Paenibacillus sp. DLE-14 whole genome sequence.</title>
        <authorList>
            <person name="Ham Y.J."/>
        </authorList>
    </citation>
    <scope>NUCLEOTIDE SEQUENCE [LARGE SCALE GENOMIC DNA]</scope>
    <source>
        <strain evidence="1 2">DLE-14</strain>
    </source>
</reference>
<dbReference type="PANTHER" id="PTHR13812">
    <property type="entry name" value="KETIMINE REDUCTASE MU-CRYSTALLIN"/>
    <property type="match status" value="1"/>
</dbReference>
<organism evidence="1 2">
    <name type="scientific">Paenibacillus lignilyticus</name>
    <dbReference type="NCBI Taxonomy" id="1172615"/>
    <lineage>
        <taxon>Bacteria</taxon>
        <taxon>Bacillati</taxon>
        <taxon>Bacillota</taxon>
        <taxon>Bacilli</taxon>
        <taxon>Bacillales</taxon>
        <taxon>Paenibacillaceae</taxon>
        <taxon>Paenibacillus</taxon>
    </lineage>
</organism>
<dbReference type="InterPro" id="IPR003462">
    <property type="entry name" value="ODC_Mu_crystall"/>
</dbReference>
<gene>
    <name evidence="1" type="ORF">I8J30_21685</name>
</gene>
<sequence>MLVITQNEVKELLTMQDCIGIMEEVLADLATGQAVQSLRSVVPVRGGNLMGLMPAYLKREEKVGAKIITVFPDNHAKRLPSHQGFVSLFNAGTGGLEAIVDGRQITAIRTAAVSAVATKLLAREDAATLAVIGTGEQARSHIEAMLLVRPIRRITIWGPNPAHAAQLKLETEQRYGGGASIIVEAMPTAEQAVAEADIICTVTASTTPVVHGEWIRAGAHVNAVGACRAKDRELDSELVRRAELHVDRRESAVNEAGDYLIPLAEGVITETHIRGELGELLTGSRQGRSSEQAITLFKALGLASEDLAAAGFILKEAIRLHKGTQIDF</sequence>
<dbReference type="PIRSF" id="PIRSF001439">
    <property type="entry name" value="CryM"/>
    <property type="match status" value="1"/>
</dbReference>
<accession>A0ABS5CHJ6</accession>
<dbReference type="Gene3D" id="3.30.1780.10">
    <property type="entry name" value="ornithine cyclodeaminase, domain 1"/>
    <property type="match status" value="1"/>
</dbReference>
<dbReference type="PANTHER" id="PTHR13812:SF19">
    <property type="entry name" value="KETIMINE REDUCTASE MU-CRYSTALLIN"/>
    <property type="match status" value="1"/>
</dbReference>
<dbReference type="Proteomes" id="UP000673394">
    <property type="component" value="Unassembled WGS sequence"/>
</dbReference>
<dbReference type="SUPFAM" id="SSF51735">
    <property type="entry name" value="NAD(P)-binding Rossmann-fold domains"/>
    <property type="match status" value="1"/>
</dbReference>
<dbReference type="InterPro" id="IPR036291">
    <property type="entry name" value="NAD(P)-bd_dom_sf"/>
</dbReference>
<dbReference type="RefSeq" id="WP_210661657.1">
    <property type="nucleotide sequence ID" value="NZ_JAGKSP010000010.1"/>
</dbReference>
<dbReference type="Gene3D" id="3.40.50.720">
    <property type="entry name" value="NAD(P)-binding Rossmann-like Domain"/>
    <property type="match status" value="1"/>
</dbReference>